<comment type="caution">
    <text evidence="3">The sequence shown here is derived from an EMBL/GenBank/DDBJ whole genome shotgun (WGS) entry which is preliminary data.</text>
</comment>
<dbReference type="OrthoDB" id="70894at2"/>
<evidence type="ECO:0000259" key="2">
    <source>
        <dbReference type="Pfam" id="PF03795"/>
    </source>
</evidence>
<dbReference type="NCBIfam" id="NF009508">
    <property type="entry name" value="PRK12866.1"/>
    <property type="match status" value="1"/>
</dbReference>
<dbReference type="EMBL" id="JXQQ01000020">
    <property type="protein sequence ID" value="KIQ33684.1"/>
    <property type="molecule type" value="Genomic_DNA"/>
</dbReference>
<gene>
    <name evidence="3" type="ORF">RT97_09865</name>
</gene>
<name>A0A0D0MS35_VARPD</name>
<dbReference type="PANTHER" id="PTHR33606">
    <property type="entry name" value="PROTEIN YCII"/>
    <property type="match status" value="1"/>
</dbReference>
<dbReference type="SUPFAM" id="SSF54909">
    <property type="entry name" value="Dimeric alpha+beta barrel"/>
    <property type="match status" value="1"/>
</dbReference>
<evidence type="ECO:0000313" key="3">
    <source>
        <dbReference type="EMBL" id="KIQ33684.1"/>
    </source>
</evidence>
<dbReference type="Pfam" id="PF03795">
    <property type="entry name" value="YCII"/>
    <property type="match status" value="1"/>
</dbReference>
<dbReference type="AlphaFoldDB" id="A0A0D0MS35"/>
<dbReference type="Proteomes" id="UP000032067">
    <property type="component" value="Unassembled WGS sequence"/>
</dbReference>
<dbReference type="InterPro" id="IPR011008">
    <property type="entry name" value="Dimeric_a/b-barrel"/>
</dbReference>
<dbReference type="Gene3D" id="3.30.70.1060">
    <property type="entry name" value="Dimeric alpha+beta barrel"/>
    <property type="match status" value="1"/>
</dbReference>
<comment type="similarity">
    <text evidence="1">Belongs to the YciI family.</text>
</comment>
<evidence type="ECO:0000313" key="4">
    <source>
        <dbReference type="Proteomes" id="UP000032067"/>
    </source>
</evidence>
<dbReference type="PANTHER" id="PTHR33606:SF3">
    <property type="entry name" value="PROTEIN YCII"/>
    <property type="match status" value="1"/>
</dbReference>
<dbReference type="InterPro" id="IPR005545">
    <property type="entry name" value="YCII"/>
</dbReference>
<accession>A0A0D0MS35</accession>
<evidence type="ECO:0000256" key="1">
    <source>
        <dbReference type="ARBA" id="ARBA00007689"/>
    </source>
</evidence>
<protein>
    <recommendedName>
        <fullName evidence="2">YCII-related domain-containing protein</fullName>
    </recommendedName>
</protein>
<organism evidence="3 4">
    <name type="scientific">Variovorax paradoxus</name>
    <dbReference type="NCBI Taxonomy" id="34073"/>
    <lineage>
        <taxon>Bacteria</taxon>
        <taxon>Pseudomonadati</taxon>
        <taxon>Pseudomonadota</taxon>
        <taxon>Betaproteobacteria</taxon>
        <taxon>Burkholderiales</taxon>
        <taxon>Comamonadaceae</taxon>
        <taxon>Variovorax</taxon>
    </lineage>
</organism>
<feature type="domain" description="YCII-related" evidence="2">
    <location>
        <begin position="1"/>
        <end position="86"/>
    </location>
</feature>
<dbReference type="RefSeq" id="WP_042578595.1">
    <property type="nucleotide sequence ID" value="NZ_JXQQ01000020.1"/>
</dbReference>
<reference evidence="3 4" key="1">
    <citation type="submission" date="2014-12" db="EMBL/GenBank/DDBJ databases">
        <title>16Stimator: statistical estimation of ribosomal gene copy numbers from draft genome assemblies.</title>
        <authorList>
            <person name="Perisin M.A."/>
            <person name="Vetter M."/>
            <person name="Gilbert J.A."/>
            <person name="Bergelson J."/>
        </authorList>
    </citation>
    <scope>NUCLEOTIDE SEQUENCE [LARGE SCALE GENOMIC DNA]</scope>
    <source>
        <strain evidence="3 4">MEDvA23</strain>
    </source>
</reference>
<proteinExistence type="inferred from homology"/>
<sequence>MHFLLIYDTAPDYLQRRGEFRDVHLAFAWQAVERGELLLGGATGNPPDGALLLFEADSPEVPEAFAKADPYVLNGIVTGWRVTAWNTVVGAEASTPVRPAANARR</sequence>
<dbReference type="InterPro" id="IPR051807">
    <property type="entry name" value="Sec-metab_biosynth-assoc"/>
</dbReference>